<dbReference type="PANTHER" id="PTHR43105">
    <property type="entry name" value="RESPIRATORY NITRATE REDUCTASE"/>
    <property type="match status" value="1"/>
</dbReference>
<dbReference type="EMBL" id="BOOO01000034">
    <property type="protein sequence ID" value="GII32236.1"/>
    <property type="molecule type" value="Genomic_DNA"/>
</dbReference>
<comment type="caution">
    <text evidence="7">The sequence shown here is derived from an EMBL/GenBank/DDBJ whole genome shotgun (WGS) entry which is preliminary data.</text>
</comment>
<dbReference type="RefSeq" id="WP_239114252.1">
    <property type="nucleotide sequence ID" value="NZ_BOOO01000034.1"/>
</dbReference>
<keyword evidence="8" id="KW-1185">Reference proteome</keyword>
<dbReference type="Gene3D" id="3.40.50.740">
    <property type="match status" value="1"/>
</dbReference>
<dbReference type="InterPro" id="IPR050123">
    <property type="entry name" value="Prok_molybdopt-oxidoreductase"/>
</dbReference>
<accession>A0A8J3TU90</accession>
<dbReference type="PANTHER" id="PTHR43105:SF10">
    <property type="entry name" value="NADH-QUINONE OXIDOREDUCTASE SUBUNIT G"/>
    <property type="match status" value="1"/>
</dbReference>
<evidence type="ECO:0000256" key="5">
    <source>
        <dbReference type="SAM" id="MobiDB-lite"/>
    </source>
</evidence>
<evidence type="ECO:0000259" key="6">
    <source>
        <dbReference type="PROSITE" id="PS51669"/>
    </source>
</evidence>
<dbReference type="GO" id="GO:0051539">
    <property type="term" value="F:4 iron, 4 sulfur cluster binding"/>
    <property type="evidence" value="ECO:0007669"/>
    <property type="project" value="UniProtKB-KW"/>
</dbReference>
<dbReference type="Proteomes" id="UP000650628">
    <property type="component" value="Unassembled WGS sequence"/>
</dbReference>
<dbReference type="AlphaFoldDB" id="A0A8J3TU90"/>
<feature type="domain" description="4Fe-4S Mo/W bis-MGD-type" evidence="6">
    <location>
        <begin position="64"/>
        <end position="120"/>
    </location>
</feature>
<evidence type="ECO:0000256" key="2">
    <source>
        <dbReference type="ARBA" id="ARBA00022723"/>
    </source>
</evidence>
<dbReference type="GO" id="GO:0046872">
    <property type="term" value="F:metal ion binding"/>
    <property type="evidence" value="ECO:0007669"/>
    <property type="project" value="UniProtKB-KW"/>
</dbReference>
<feature type="region of interest" description="Disordered" evidence="5">
    <location>
        <begin position="100"/>
        <end position="124"/>
    </location>
</feature>
<evidence type="ECO:0000313" key="8">
    <source>
        <dbReference type="Proteomes" id="UP000650628"/>
    </source>
</evidence>
<keyword evidence="4" id="KW-0411">Iron-sulfur</keyword>
<evidence type="ECO:0000256" key="3">
    <source>
        <dbReference type="ARBA" id="ARBA00023004"/>
    </source>
</evidence>
<proteinExistence type="predicted"/>
<evidence type="ECO:0000313" key="7">
    <source>
        <dbReference type="EMBL" id="GII32236.1"/>
    </source>
</evidence>
<dbReference type="GO" id="GO:0016491">
    <property type="term" value="F:oxidoreductase activity"/>
    <property type="evidence" value="ECO:0007669"/>
    <property type="project" value="InterPro"/>
</dbReference>
<dbReference type="SUPFAM" id="SSF53706">
    <property type="entry name" value="Formate dehydrogenase/DMSO reductase, domains 1-3"/>
    <property type="match status" value="1"/>
</dbReference>
<gene>
    <name evidence="7" type="ORF">Pmi06nite_56780</name>
</gene>
<dbReference type="PROSITE" id="PS51669">
    <property type="entry name" value="4FE4S_MOW_BIS_MGD"/>
    <property type="match status" value="1"/>
</dbReference>
<dbReference type="InterPro" id="IPR006963">
    <property type="entry name" value="Mopterin_OxRdtase_4Fe-4S_dom"/>
</dbReference>
<organism evidence="7 8">
    <name type="scientific">Planotetraspora mira</name>
    <dbReference type="NCBI Taxonomy" id="58121"/>
    <lineage>
        <taxon>Bacteria</taxon>
        <taxon>Bacillati</taxon>
        <taxon>Actinomycetota</taxon>
        <taxon>Actinomycetes</taxon>
        <taxon>Streptosporangiales</taxon>
        <taxon>Streptosporangiaceae</taxon>
        <taxon>Planotetraspora</taxon>
    </lineage>
</organism>
<dbReference type="Gene3D" id="3.40.228.10">
    <property type="entry name" value="Dimethylsulfoxide Reductase, domain 2"/>
    <property type="match status" value="1"/>
</dbReference>
<keyword evidence="1" id="KW-0004">4Fe-4S</keyword>
<dbReference type="Pfam" id="PF00384">
    <property type="entry name" value="Molybdopterin"/>
    <property type="match status" value="1"/>
</dbReference>
<feature type="compositionally biased region" description="Basic and acidic residues" evidence="5">
    <location>
        <begin position="100"/>
        <end position="112"/>
    </location>
</feature>
<keyword evidence="2" id="KW-0479">Metal-binding</keyword>
<dbReference type="InterPro" id="IPR006656">
    <property type="entry name" value="Mopterin_OxRdtase"/>
</dbReference>
<reference evidence="7 8" key="1">
    <citation type="submission" date="2021-01" db="EMBL/GenBank/DDBJ databases">
        <title>Whole genome shotgun sequence of Planotetraspora mira NBRC 15435.</title>
        <authorList>
            <person name="Komaki H."/>
            <person name="Tamura T."/>
        </authorList>
    </citation>
    <scope>NUCLEOTIDE SEQUENCE [LARGE SCALE GENOMIC DNA]</scope>
    <source>
        <strain evidence="7 8">NBRC 15435</strain>
    </source>
</reference>
<evidence type="ECO:0000256" key="1">
    <source>
        <dbReference type="ARBA" id="ARBA00022485"/>
    </source>
</evidence>
<evidence type="ECO:0000256" key="4">
    <source>
        <dbReference type="ARBA" id="ARBA00023014"/>
    </source>
</evidence>
<keyword evidence="3" id="KW-0408">Iron</keyword>
<sequence>MPEPIADHGGRRTPYGPPGGVERLAAALPGRLRDALPAEIGVGSPWPVRVDTYLDEGVTEADVDVWVQNVSAVQSSGDALDIAVRDGRIVGVRGRGVDRVNHGRIDPRDRHGPSTAGDGTRLTRPMIREDGRLVECDWDTAMGRIAGRSKELLEAPGGWGRLGFYTGGRLLLEEHYTLAVIAKAGIATPHVDGSTRVGDATAAAALTASFGADGQPGSYTDVDHCDAIALWGQDMAESRVVWERMLDRRLGPRPPAMIAVDPQETQVAKEADVHLPVRSGTNVALMNALLHELIAGNRYDAAYVARHTLGFAELCRVVEAYPPKRAAEICAVPAALIEQAAEILGSCERLVSTVLPGFYRSNQATAAACQVNNLHLLRGMLGRPGAGLFQMTGRPAGQHARETGASGELPGMRNWENPDHVRELAELWNVDLAAIPHWGPPTHAMQIFRYAEQGSIRLLWISAADPVVSLPHADRVSKVLGSEELFLVVQDLYLTETARLADVVLPAAGWGEKPGTVTGADRTVHLCERAVEPPGEARADLDIFLDYARRMGFRDRDGAPLIGWHDAESAFEAWKACSKGRPCDCTGITYDRLRGGSGVQWPCTPSTGHGAERLYAGGRFATDPGVCQSFGHDLATGAEWGAECYCAKEPHGRAFLHAAHYEPSSEAIGDGRPLYWDPVSKQPIYSVATYSVATVPVTLDAVPDTETTEVGGAGGGAEADGVVPVEVSQRLEEV</sequence>
<name>A0A8J3TU90_9ACTN</name>
<protein>
    <submittedName>
        <fullName evidence="7">Nitrate reductase catalytic subunit</fullName>
    </submittedName>
</protein>